<evidence type="ECO:0000313" key="3">
    <source>
        <dbReference type="Proteomes" id="UP001518990"/>
    </source>
</evidence>
<dbReference type="PANTHER" id="PTHR42870">
    <property type="entry name" value="ACETYL-COA C-ACETYLTRANSFERASE"/>
    <property type="match status" value="1"/>
</dbReference>
<dbReference type="InterPro" id="IPR055140">
    <property type="entry name" value="Thiolase_C_2"/>
</dbReference>
<evidence type="ECO:0000313" key="2">
    <source>
        <dbReference type="EMBL" id="MBO1076908.1"/>
    </source>
</evidence>
<dbReference type="Gene3D" id="3.40.47.10">
    <property type="match status" value="1"/>
</dbReference>
<dbReference type="CDD" id="cd00829">
    <property type="entry name" value="SCP-x_thiolase"/>
    <property type="match status" value="1"/>
</dbReference>
<sequence>MPYVVKPGVIGVTIMPRIEGDGRSLEELLYDATQAVLKDAGLTIEEIDGIVVASNDQYDGRAISIMAASGSVGGVDRDILSTPSAGEHAFVLGALRVACGQYRTQLVLSWSPTEASSIPEAQRLAADPYFHRRLPLDEQASHALQASALMAQVPGLEAVAAAVLEKNRAHGATAYPELVAKADAGAKPTRWPLPAGSMAPPVTGVVAVVLAGEDFVREKGFANTAWIAGMGWTTEPAFLGDRDLGEAPALREAAKQAYAEAGIDSPLGAVQVAEISDATPFQELMAYEALGLAPRGEWAALAADKRFGADGSLPVNLSGGVTCLNPVYCTGLIRIAEVANQVRGKAGRHQKQGVKRGLAQASSGMAMQYQTVVVLDREQQGAAA</sequence>
<reference evidence="2 3" key="1">
    <citation type="submission" date="2020-09" db="EMBL/GenBank/DDBJ databases">
        <title>Roseomonas.</title>
        <authorList>
            <person name="Zhu W."/>
        </authorList>
    </citation>
    <scope>NUCLEOTIDE SEQUENCE [LARGE SCALE GENOMIC DNA]</scope>
    <source>
        <strain evidence="2 3">1311</strain>
    </source>
</reference>
<dbReference type="EMBL" id="JACTNF010000034">
    <property type="protein sequence ID" value="MBO1076908.1"/>
    <property type="molecule type" value="Genomic_DNA"/>
</dbReference>
<comment type="caution">
    <text evidence="2">The sequence shown here is derived from an EMBL/GenBank/DDBJ whole genome shotgun (WGS) entry which is preliminary data.</text>
</comment>
<dbReference type="PANTHER" id="PTHR42870:SF6">
    <property type="entry name" value="ACETYL-COA C-ACYLTRANSFERASE"/>
    <property type="match status" value="1"/>
</dbReference>
<keyword evidence="3" id="KW-1185">Reference proteome</keyword>
<evidence type="ECO:0000259" key="1">
    <source>
        <dbReference type="Pfam" id="PF22691"/>
    </source>
</evidence>
<organism evidence="2 3">
    <name type="scientific">Roseomonas marmotae</name>
    <dbReference type="NCBI Taxonomy" id="2768161"/>
    <lineage>
        <taxon>Bacteria</taxon>
        <taxon>Pseudomonadati</taxon>
        <taxon>Pseudomonadota</taxon>
        <taxon>Alphaproteobacteria</taxon>
        <taxon>Acetobacterales</taxon>
        <taxon>Roseomonadaceae</taxon>
        <taxon>Roseomonas</taxon>
    </lineage>
</organism>
<dbReference type="Proteomes" id="UP001518990">
    <property type="component" value="Unassembled WGS sequence"/>
</dbReference>
<gene>
    <name evidence="2" type="ORF">IAI60_20030</name>
</gene>
<dbReference type="Pfam" id="PF22691">
    <property type="entry name" value="Thiolase_C_1"/>
    <property type="match status" value="1"/>
</dbReference>
<protein>
    <submittedName>
        <fullName evidence="2">Thiolase family protein</fullName>
    </submittedName>
</protein>
<feature type="domain" description="Thiolase C-terminal" evidence="1">
    <location>
        <begin position="242"/>
        <end position="373"/>
    </location>
</feature>
<dbReference type="SUPFAM" id="SSF53901">
    <property type="entry name" value="Thiolase-like"/>
    <property type="match status" value="2"/>
</dbReference>
<proteinExistence type="predicted"/>
<dbReference type="InterPro" id="IPR016039">
    <property type="entry name" value="Thiolase-like"/>
</dbReference>
<name>A0ABS3KJX4_9PROT</name>
<accession>A0ABS3KJX4</accession>
<dbReference type="RefSeq" id="WP_207450449.1">
    <property type="nucleotide sequence ID" value="NZ_JACTNF010000034.1"/>
</dbReference>